<reference evidence="7" key="1">
    <citation type="submission" date="2020-10" db="EMBL/GenBank/DDBJ databases">
        <authorList>
            <person name="Gilroy R."/>
        </authorList>
    </citation>
    <scope>NUCLEOTIDE SEQUENCE</scope>
    <source>
        <strain evidence="7">ChiSxjej1B13-7041</strain>
    </source>
</reference>
<accession>A0A9D1EJZ9</accession>
<evidence type="ECO:0000256" key="1">
    <source>
        <dbReference type="ARBA" id="ARBA00022555"/>
    </source>
</evidence>
<feature type="domain" description="NFACT RNA-binding" evidence="6">
    <location>
        <begin position="461"/>
        <end position="552"/>
    </location>
</feature>
<dbReference type="GO" id="GO:0000049">
    <property type="term" value="F:tRNA binding"/>
    <property type="evidence" value="ECO:0007669"/>
    <property type="project" value="UniProtKB-UniRule"/>
</dbReference>
<comment type="similarity">
    <text evidence="5">Belongs to the NEMF family.</text>
</comment>
<comment type="caution">
    <text evidence="7">The sequence shown here is derived from an EMBL/GenBank/DDBJ whole genome shotgun (WGS) entry which is preliminary data.</text>
</comment>
<dbReference type="GO" id="GO:0019843">
    <property type="term" value="F:rRNA binding"/>
    <property type="evidence" value="ECO:0007669"/>
    <property type="project" value="UniProtKB-UniRule"/>
</dbReference>
<comment type="function">
    <text evidence="5">Key component of the ribosome quality control system (RQC), a ribosome-associated complex that mediates the extraction of incompletely synthesized nascent chains from stalled ribosomes and their subsequent degradation. RqcH recruits Ala-charged tRNA, and with RqcP directs the elongation of stalled nascent chains on 50S ribosomal subunits, leading to non-templated C-terminal alanine extensions (Ala tail). The Ala tail promotes nascent chain degradation. May add between 1 and at least 8 Ala residues. Binds to stalled 50S ribosomal subunits.</text>
</comment>
<gene>
    <name evidence="5" type="primary">rqcH</name>
    <name evidence="7" type="ORF">IAB98_08425</name>
</gene>
<dbReference type="InterPro" id="IPR043682">
    <property type="entry name" value="RqcH_bacterial"/>
</dbReference>
<evidence type="ECO:0000256" key="5">
    <source>
        <dbReference type="HAMAP-Rule" id="MF_00844"/>
    </source>
</evidence>
<dbReference type="GO" id="GO:0072344">
    <property type="term" value="P:rescue of stalled ribosome"/>
    <property type="evidence" value="ECO:0007669"/>
    <property type="project" value="UniProtKB-UniRule"/>
</dbReference>
<dbReference type="GO" id="GO:1990112">
    <property type="term" value="C:RQC complex"/>
    <property type="evidence" value="ECO:0007669"/>
    <property type="project" value="TreeGrafter"/>
</dbReference>
<keyword evidence="2 5" id="KW-0699">rRNA-binding</keyword>
<dbReference type="Proteomes" id="UP000886841">
    <property type="component" value="Unassembled WGS sequence"/>
</dbReference>
<protein>
    <recommendedName>
        <fullName evidence="5">Rqc2 homolog RqcH</fullName>
        <shortName evidence="5">RqcH</shortName>
    </recommendedName>
</protein>
<keyword evidence="1 5" id="KW-0820">tRNA-binding</keyword>
<dbReference type="GO" id="GO:0043023">
    <property type="term" value="F:ribosomal large subunit binding"/>
    <property type="evidence" value="ECO:0007669"/>
    <property type="project" value="UniProtKB-UniRule"/>
</dbReference>
<proteinExistence type="inferred from homology"/>
<dbReference type="Pfam" id="PF05670">
    <property type="entry name" value="NFACT-R_1"/>
    <property type="match status" value="1"/>
</dbReference>
<name>A0A9D1EJZ9_9FIRM</name>
<dbReference type="EMBL" id="DVHU01000076">
    <property type="protein sequence ID" value="HIR93425.1"/>
    <property type="molecule type" value="Genomic_DNA"/>
</dbReference>
<evidence type="ECO:0000313" key="7">
    <source>
        <dbReference type="EMBL" id="HIR93425.1"/>
    </source>
</evidence>
<sequence>MAFDGITVAALTRELNDTLSGGRISKIAQPEADELLITIKNQKNTCRLFLSADASLPLAYLTENNKPSPMVAPNFCMLLRKHIGSARILSVTQPGLERVITISLEHLNELGDLCRKKLQVEIMGKHSNIIFCDDQDRIIDSIKHVPLSMSSVREVLPGRPWFIPSTQEKLDPLSVSREDFCAKLSAQALPLGKAVYTSLTGFSPLMGRELCLRADLKEDACARELSPQELSRLYEALLALTEQIRAGAFSPEILSRGREPVEFSALPLSQSPELSRESFPSISQVLENYYAAKNALTRIHQKSSDLRRIVQTALERNQKKYQLQLKQAKDTEKREKYRIYGELLNTYGYSAPEGSKSLTALNYYTNQEVTIPLAPELSPQENAKKYFDRYQKLKRTAEALETLLAETKAEIEHLETIQTALDIARSEGDLAQIKEELTAYGYVRRKGPQNKKGKPLSQPLHYLSRDGYHIYVGKNNYQNEELTFRTATGNDWWFHAKGRPGSHVIVKSENQELPDATFEDAARLAAYYSSGRTAPKVEVDYIQKKHVKKVNGGKPGFVIYHTNYSMVIEPDISDLTELT</sequence>
<dbReference type="Gene3D" id="1.10.8.50">
    <property type="match status" value="1"/>
</dbReference>
<evidence type="ECO:0000256" key="3">
    <source>
        <dbReference type="ARBA" id="ARBA00022884"/>
    </source>
</evidence>
<dbReference type="PANTHER" id="PTHR15239:SF6">
    <property type="entry name" value="RIBOSOME QUALITY CONTROL COMPLEX SUBUNIT NEMF"/>
    <property type="match status" value="1"/>
</dbReference>
<dbReference type="Gene3D" id="2.30.310.10">
    <property type="entry name" value="ibrinogen binding protein from staphylococcus aureus domain"/>
    <property type="match status" value="1"/>
</dbReference>
<dbReference type="InterPro" id="IPR008532">
    <property type="entry name" value="NFACT_RNA-bd"/>
</dbReference>
<feature type="coiled-coil region" evidence="5">
    <location>
        <begin position="383"/>
        <end position="417"/>
    </location>
</feature>
<comment type="subunit">
    <text evidence="5">Associates with stalled 50S ribosomal subunits. Binds to RqcP.</text>
</comment>
<keyword evidence="4 5" id="KW-0648">Protein biosynthesis</keyword>
<evidence type="ECO:0000256" key="4">
    <source>
        <dbReference type="ARBA" id="ARBA00022917"/>
    </source>
</evidence>
<evidence type="ECO:0000256" key="2">
    <source>
        <dbReference type="ARBA" id="ARBA00022730"/>
    </source>
</evidence>
<dbReference type="HAMAP" id="MF_00844_B">
    <property type="entry name" value="RqcH_B"/>
    <property type="match status" value="1"/>
</dbReference>
<dbReference type="AlphaFoldDB" id="A0A9D1EJZ9"/>
<dbReference type="InterPro" id="IPR051608">
    <property type="entry name" value="RQC_Subunit_NEMF"/>
</dbReference>
<evidence type="ECO:0000259" key="6">
    <source>
        <dbReference type="Pfam" id="PF05670"/>
    </source>
</evidence>
<dbReference type="Pfam" id="PF05833">
    <property type="entry name" value="NFACT_N"/>
    <property type="match status" value="1"/>
</dbReference>
<organism evidence="7 8">
    <name type="scientific">Candidatus Egerieimonas intestinavium</name>
    <dbReference type="NCBI Taxonomy" id="2840777"/>
    <lineage>
        <taxon>Bacteria</taxon>
        <taxon>Bacillati</taxon>
        <taxon>Bacillota</taxon>
        <taxon>Clostridia</taxon>
        <taxon>Lachnospirales</taxon>
        <taxon>Lachnospiraceae</taxon>
        <taxon>Lachnospiraceae incertae sedis</taxon>
        <taxon>Candidatus Egerieimonas</taxon>
    </lineage>
</organism>
<reference evidence="7" key="2">
    <citation type="journal article" date="2021" name="PeerJ">
        <title>Extensive microbial diversity within the chicken gut microbiome revealed by metagenomics and culture.</title>
        <authorList>
            <person name="Gilroy R."/>
            <person name="Ravi A."/>
            <person name="Getino M."/>
            <person name="Pursley I."/>
            <person name="Horton D.L."/>
            <person name="Alikhan N.F."/>
            <person name="Baker D."/>
            <person name="Gharbi K."/>
            <person name="Hall N."/>
            <person name="Watson M."/>
            <person name="Adriaenssens E.M."/>
            <person name="Foster-Nyarko E."/>
            <person name="Jarju S."/>
            <person name="Secka A."/>
            <person name="Antonio M."/>
            <person name="Oren A."/>
            <person name="Chaudhuri R.R."/>
            <person name="La Ragione R."/>
            <person name="Hildebrand F."/>
            <person name="Pallen M.J."/>
        </authorList>
    </citation>
    <scope>NUCLEOTIDE SEQUENCE</scope>
    <source>
        <strain evidence="7">ChiSxjej1B13-7041</strain>
    </source>
</reference>
<dbReference type="PANTHER" id="PTHR15239">
    <property type="entry name" value="NUCLEAR EXPORT MEDIATOR FACTOR NEMF"/>
    <property type="match status" value="1"/>
</dbReference>
<keyword evidence="3 5" id="KW-0694">RNA-binding</keyword>
<keyword evidence="5" id="KW-0175">Coiled coil</keyword>
<evidence type="ECO:0000313" key="8">
    <source>
        <dbReference type="Proteomes" id="UP000886841"/>
    </source>
</evidence>